<evidence type="ECO:0000256" key="2">
    <source>
        <dbReference type="ARBA" id="ARBA00022737"/>
    </source>
</evidence>
<feature type="repeat" description="ANK" evidence="6">
    <location>
        <begin position="452"/>
        <end position="484"/>
    </location>
</feature>
<feature type="repeat" description="ANK" evidence="6">
    <location>
        <begin position="418"/>
        <end position="450"/>
    </location>
</feature>
<dbReference type="PANTHER" id="PTHR24171">
    <property type="entry name" value="ANKYRIN REPEAT DOMAIN-CONTAINING PROTEIN 39-RELATED"/>
    <property type="match status" value="1"/>
</dbReference>
<evidence type="ECO:0000313" key="11">
    <source>
        <dbReference type="EMBL" id="CAE4627241.1"/>
    </source>
</evidence>
<dbReference type="AlphaFoldDB" id="A0A6V2IWF5"/>
<dbReference type="PROSITE" id="PS50297">
    <property type="entry name" value="ANK_REP_REGION"/>
    <property type="match status" value="2"/>
</dbReference>
<evidence type="ECO:0000256" key="3">
    <source>
        <dbReference type="ARBA" id="ARBA00022771"/>
    </source>
</evidence>
<protein>
    <recommendedName>
        <fullName evidence="9">MYND-type domain-containing protein</fullName>
    </recommendedName>
</protein>
<dbReference type="PROSITE" id="PS50088">
    <property type="entry name" value="ANK_REPEAT"/>
    <property type="match status" value="2"/>
</dbReference>
<dbReference type="Pfam" id="PF01753">
    <property type="entry name" value="zf-MYND"/>
    <property type="match status" value="1"/>
</dbReference>
<feature type="compositionally biased region" description="Basic residues" evidence="8">
    <location>
        <begin position="1"/>
        <end position="18"/>
    </location>
</feature>
<evidence type="ECO:0000256" key="1">
    <source>
        <dbReference type="ARBA" id="ARBA00022723"/>
    </source>
</evidence>
<dbReference type="InterPro" id="IPR002893">
    <property type="entry name" value="Znf_MYND"/>
</dbReference>
<evidence type="ECO:0000256" key="6">
    <source>
        <dbReference type="PROSITE-ProRule" id="PRU00023"/>
    </source>
</evidence>
<dbReference type="GO" id="GO:0008270">
    <property type="term" value="F:zinc ion binding"/>
    <property type="evidence" value="ECO:0007669"/>
    <property type="project" value="UniProtKB-KW"/>
</dbReference>
<evidence type="ECO:0000256" key="8">
    <source>
        <dbReference type="SAM" id="MobiDB-lite"/>
    </source>
</evidence>
<evidence type="ECO:0000256" key="7">
    <source>
        <dbReference type="PROSITE-ProRule" id="PRU00134"/>
    </source>
</evidence>
<feature type="region of interest" description="Disordered" evidence="8">
    <location>
        <begin position="1"/>
        <end position="25"/>
    </location>
</feature>
<dbReference type="Gene3D" id="6.10.140.2220">
    <property type="match status" value="1"/>
</dbReference>
<dbReference type="InterPro" id="IPR002110">
    <property type="entry name" value="Ankyrin_rpt"/>
</dbReference>
<dbReference type="EMBL" id="HBNS01032442">
    <property type="protein sequence ID" value="CAE4627225.1"/>
    <property type="molecule type" value="Transcribed_RNA"/>
</dbReference>
<dbReference type="PROSITE" id="PS50865">
    <property type="entry name" value="ZF_MYND_2"/>
    <property type="match status" value="1"/>
</dbReference>
<dbReference type="InterPro" id="IPR036770">
    <property type="entry name" value="Ankyrin_rpt-contain_sf"/>
</dbReference>
<organism evidence="10">
    <name type="scientific">Ditylum brightwellii</name>
    <dbReference type="NCBI Taxonomy" id="49249"/>
    <lineage>
        <taxon>Eukaryota</taxon>
        <taxon>Sar</taxon>
        <taxon>Stramenopiles</taxon>
        <taxon>Ochrophyta</taxon>
        <taxon>Bacillariophyta</taxon>
        <taxon>Mediophyceae</taxon>
        <taxon>Lithodesmiophycidae</taxon>
        <taxon>Lithodesmiales</taxon>
        <taxon>Lithodesmiaceae</taxon>
        <taxon>Ditylum</taxon>
    </lineage>
</organism>
<dbReference type="Pfam" id="PF12796">
    <property type="entry name" value="Ank_2"/>
    <property type="match status" value="1"/>
</dbReference>
<dbReference type="GO" id="GO:0085020">
    <property type="term" value="P:protein K6-linked ubiquitination"/>
    <property type="evidence" value="ECO:0007669"/>
    <property type="project" value="TreeGrafter"/>
</dbReference>
<name>A0A6V2IWF5_9STRA</name>
<evidence type="ECO:0000256" key="4">
    <source>
        <dbReference type="ARBA" id="ARBA00022833"/>
    </source>
</evidence>
<dbReference type="SMART" id="SM00248">
    <property type="entry name" value="ANK"/>
    <property type="match status" value="3"/>
</dbReference>
<dbReference type="EMBL" id="HBNS01032451">
    <property type="protein sequence ID" value="CAE4627241.1"/>
    <property type="molecule type" value="Transcribed_RNA"/>
</dbReference>
<gene>
    <name evidence="10" type="ORF">DBRI00130_LOCUS25411</name>
    <name evidence="11" type="ORF">DBRI00130_LOCUS25420</name>
</gene>
<dbReference type="PANTHER" id="PTHR24171:SF8">
    <property type="entry name" value="BRCA1-ASSOCIATED RING DOMAIN PROTEIN 1"/>
    <property type="match status" value="1"/>
</dbReference>
<proteinExistence type="predicted"/>
<feature type="domain" description="MYND-type" evidence="9">
    <location>
        <begin position="526"/>
        <end position="563"/>
    </location>
</feature>
<dbReference type="GO" id="GO:0004842">
    <property type="term" value="F:ubiquitin-protein transferase activity"/>
    <property type="evidence" value="ECO:0007669"/>
    <property type="project" value="TreeGrafter"/>
</dbReference>
<keyword evidence="1" id="KW-0479">Metal-binding</keyword>
<keyword evidence="5 6" id="KW-0040">ANK repeat</keyword>
<accession>A0A6V2IWF5</accession>
<keyword evidence="4" id="KW-0862">Zinc</keyword>
<evidence type="ECO:0000259" key="9">
    <source>
        <dbReference type="PROSITE" id="PS50865"/>
    </source>
</evidence>
<dbReference type="SUPFAM" id="SSF144232">
    <property type="entry name" value="HIT/MYND zinc finger-like"/>
    <property type="match status" value="1"/>
</dbReference>
<keyword evidence="2" id="KW-0677">Repeat</keyword>
<dbReference type="Gene3D" id="1.25.40.20">
    <property type="entry name" value="Ankyrin repeat-containing domain"/>
    <property type="match status" value="1"/>
</dbReference>
<dbReference type="SUPFAM" id="SSF48403">
    <property type="entry name" value="Ankyrin repeat"/>
    <property type="match status" value="1"/>
</dbReference>
<keyword evidence="3 7" id="KW-0863">Zinc-finger</keyword>
<reference evidence="10" key="1">
    <citation type="submission" date="2021-01" db="EMBL/GenBank/DDBJ databases">
        <authorList>
            <person name="Corre E."/>
            <person name="Pelletier E."/>
            <person name="Niang G."/>
            <person name="Scheremetjew M."/>
            <person name="Finn R."/>
            <person name="Kale V."/>
            <person name="Holt S."/>
            <person name="Cochrane G."/>
            <person name="Meng A."/>
            <person name="Brown T."/>
            <person name="Cohen L."/>
        </authorList>
    </citation>
    <scope>NUCLEOTIDE SEQUENCE</scope>
    <source>
        <strain evidence="10">GSO104</strain>
    </source>
</reference>
<sequence length="569" mass="64070">MPRPGKGTKQKRNKKKKGSAQEFFEKADMPASPDDLIKNTCEHLLNLTKMGANMYNEWNSSDKFNPGKDLMTKMMAPLEVTADVKTQIRNLPTSDAIMWYIDTNVDEDYDATFVYCNIYLTEPKSQGLCFSIGHCVNVFEHEDGKGSLGKVINTGTQERDLVLGTFAKTVLQPTGTTGSPFNVFIGQNKGSNASPREKPHRLMVNNAGLRERILPILKEMGIPKKHVALASSIIIQKAKMKFRLQQQVSLTENIDFENIKPNDEAGMRKALASSILKSTNSEQDALDPALYVSEKPQPMRGWVPPGDAAVPLHWFICPPDNKDSYRLTQLWGWRTNLERAILKADEDKVKSIANEHPIEDLREYCEIRTLLQKMAQNGMKKSCQYLIEYCGVSVEGVQASYVTEEWREMQKDSGDGGGGRTPLMIAAHMGQYEACECLLEHHASVDAIDWSISSSALHFAIVGGHKDVVKLLCKHGSKISLENCSGQDSIDLAECFMQPEQMAVSGSSEKQMRSILEILREYDNRCSYCRDKPAVLKECPCHKERYCNKECQRARWKDHKKLHNKIVAK</sequence>
<evidence type="ECO:0000256" key="5">
    <source>
        <dbReference type="ARBA" id="ARBA00023043"/>
    </source>
</evidence>
<evidence type="ECO:0000313" key="10">
    <source>
        <dbReference type="EMBL" id="CAE4627225.1"/>
    </source>
</evidence>